<gene>
    <name evidence="8 9" type="primary">bioD</name>
    <name evidence="9" type="ORF">QJU57_10430</name>
</gene>
<dbReference type="InterPro" id="IPR027417">
    <property type="entry name" value="P-loop_NTPase"/>
</dbReference>
<comment type="cofactor">
    <cofactor evidence="8">
        <name>Mg(2+)</name>
        <dbReference type="ChEBI" id="CHEBI:18420"/>
    </cofactor>
</comment>
<accession>A0AAW8CE33</accession>
<dbReference type="SUPFAM" id="SSF52540">
    <property type="entry name" value="P-loop containing nucleoside triphosphate hydrolases"/>
    <property type="match status" value="1"/>
</dbReference>
<evidence type="ECO:0000256" key="3">
    <source>
        <dbReference type="ARBA" id="ARBA00022723"/>
    </source>
</evidence>
<dbReference type="Proteomes" id="UP001226020">
    <property type="component" value="Unassembled WGS sequence"/>
</dbReference>
<evidence type="ECO:0000313" key="9">
    <source>
        <dbReference type="EMBL" id="MDP8149483.1"/>
    </source>
</evidence>
<dbReference type="InterPro" id="IPR004472">
    <property type="entry name" value="DTB_synth_BioD"/>
</dbReference>
<dbReference type="PANTHER" id="PTHR43210">
    <property type="entry name" value="DETHIOBIOTIN SYNTHETASE"/>
    <property type="match status" value="1"/>
</dbReference>
<dbReference type="NCBIfam" id="TIGR00347">
    <property type="entry name" value="bioD"/>
    <property type="match status" value="1"/>
</dbReference>
<keyword evidence="2 8" id="KW-0436">Ligase</keyword>
<dbReference type="GO" id="GO:0005829">
    <property type="term" value="C:cytosol"/>
    <property type="evidence" value="ECO:0007669"/>
    <property type="project" value="TreeGrafter"/>
</dbReference>
<keyword evidence="7 8" id="KW-0460">Magnesium</keyword>
<evidence type="ECO:0000256" key="5">
    <source>
        <dbReference type="ARBA" id="ARBA00022756"/>
    </source>
</evidence>
<sequence length="242" mass="27271">MASLFIAGTDTGVGKTIVTRALLQLLAQHNISVAPYKPIACGTDDDHLIDPNSDDYICENNKDVLILQSSCAKLFAYQEITSYSFNSFSMPIFSALGEINGINIDKLYDDLYNLEQFHRNVLVEGTHGWLTPINKEYNFEDWVKSTNMPVVLVVGIKEGCVNHAQLTAQAIRQKGVNLIGWVANRINPGLRYYPKLIELLDQKIDAPLLGEIPYIRHPAKQMLTKYIQNPQPLLQYFDKPCN</sequence>
<comment type="subcellular location">
    <subcellularLocation>
        <location evidence="8">Cytoplasm</location>
    </subcellularLocation>
</comment>
<dbReference type="RefSeq" id="WP_306352451.1">
    <property type="nucleotide sequence ID" value="NZ_JASAWV010000034.1"/>
</dbReference>
<comment type="function">
    <text evidence="8">Catalyzes a mechanistically unusual reaction, the ATP-dependent insertion of CO2 between the N7 and N8 nitrogen atoms of 7,8-diaminopelargonic acid (DAPA, also called 7,8-diammoniononanoate) to form a ureido ring.</text>
</comment>
<dbReference type="CDD" id="cd03109">
    <property type="entry name" value="DTBS"/>
    <property type="match status" value="1"/>
</dbReference>
<evidence type="ECO:0000256" key="8">
    <source>
        <dbReference type="HAMAP-Rule" id="MF_00336"/>
    </source>
</evidence>
<evidence type="ECO:0000313" key="10">
    <source>
        <dbReference type="Proteomes" id="UP001226020"/>
    </source>
</evidence>
<dbReference type="EMBL" id="JASAXT010000033">
    <property type="protein sequence ID" value="MDP8149483.1"/>
    <property type="molecule type" value="Genomic_DNA"/>
</dbReference>
<feature type="binding site" evidence="8">
    <location>
        <begin position="12"/>
        <end position="17"/>
    </location>
    <ligand>
        <name>ATP</name>
        <dbReference type="ChEBI" id="CHEBI:30616"/>
    </ligand>
</feature>
<feature type="binding site" evidence="8">
    <location>
        <begin position="184"/>
        <end position="185"/>
    </location>
    <ligand>
        <name>ATP</name>
        <dbReference type="ChEBI" id="CHEBI:30616"/>
    </ligand>
</feature>
<dbReference type="HAMAP" id="MF_00336">
    <property type="entry name" value="BioD"/>
    <property type="match status" value="1"/>
</dbReference>
<dbReference type="FunFam" id="3.40.50.300:FF:000292">
    <property type="entry name" value="ATP-dependent dethiobiotin synthetase BioD"/>
    <property type="match status" value="1"/>
</dbReference>
<feature type="binding site" evidence="8">
    <location>
        <position position="63"/>
    </location>
    <ligand>
        <name>Mg(2+)</name>
        <dbReference type="ChEBI" id="CHEBI:18420"/>
    </ligand>
</feature>
<dbReference type="Pfam" id="PF13500">
    <property type="entry name" value="AAA_26"/>
    <property type="match status" value="1"/>
</dbReference>
<comment type="subunit">
    <text evidence="8">Homodimer.</text>
</comment>
<dbReference type="GO" id="GO:0009102">
    <property type="term" value="P:biotin biosynthetic process"/>
    <property type="evidence" value="ECO:0007669"/>
    <property type="project" value="UniProtKB-UniRule"/>
</dbReference>
<evidence type="ECO:0000256" key="6">
    <source>
        <dbReference type="ARBA" id="ARBA00022840"/>
    </source>
</evidence>
<dbReference type="PANTHER" id="PTHR43210:SF5">
    <property type="entry name" value="DETHIOBIOTIN SYNTHETASE"/>
    <property type="match status" value="1"/>
</dbReference>
<feature type="binding site" evidence="8">
    <location>
        <position position="16"/>
    </location>
    <ligand>
        <name>Mg(2+)</name>
        <dbReference type="ChEBI" id="CHEBI:18420"/>
    </ligand>
</feature>
<dbReference type="GO" id="GO:0000287">
    <property type="term" value="F:magnesium ion binding"/>
    <property type="evidence" value="ECO:0007669"/>
    <property type="project" value="UniProtKB-UniRule"/>
</dbReference>
<dbReference type="GO" id="GO:0005524">
    <property type="term" value="F:ATP binding"/>
    <property type="evidence" value="ECO:0007669"/>
    <property type="project" value="UniProtKB-UniRule"/>
</dbReference>
<comment type="pathway">
    <text evidence="8">Cofactor biosynthesis; biotin biosynthesis; biotin from 7,8-diaminononanoate: step 1/2.</text>
</comment>
<dbReference type="GO" id="GO:0004141">
    <property type="term" value="F:dethiobiotin synthase activity"/>
    <property type="evidence" value="ECO:0007669"/>
    <property type="project" value="UniProtKB-UniRule"/>
</dbReference>
<name>A0AAW8CE33_9PAST</name>
<keyword evidence="6 8" id="KW-0067">ATP-binding</keyword>
<comment type="similarity">
    <text evidence="8">Belongs to the dethiobiotin synthetase family.</text>
</comment>
<protein>
    <recommendedName>
        <fullName evidence="8">ATP-dependent dethiobiotin synthetase BioD</fullName>
        <ecNumber evidence="8">6.3.3.3</ecNumber>
    </recommendedName>
    <alternativeName>
        <fullName evidence="8">DTB synthetase</fullName>
        <shortName evidence="8">DTBS</shortName>
    </alternativeName>
    <alternativeName>
        <fullName evidence="8">Dethiobiotin synthase</fullName>
    </alternativeName>
</protein>
<keyword evidence="3 8" id="KW-0479">Metal-binding</keyword>
<keyword evidence="5 8" id="KW-0093">Biotin biosynthesis</keyword>
<evidence type="ECO:0000256" key="1">
    <source>
        <dbReference type="ARBA" id="ARBA00022490"/>
    </source>
</evidence>
<dbReference type="AlphaFoldDB" id="A0AAW8CE33"/>
<feature type="binding site" evidence="8">
    <location>
        <position position="124"/>
    </location>
    <ligand>
        <name>Mg(2+)</name>
        <dbReference type="ChEBI" id="CHEBI:18420"/>
    </ligand>
</feature>
<dbReference type="Gene3D" id="3.40.50.300">
    <property type="entry name" value="P-loop containing nucleotide triphosphate hydrolases"/>
    <property type="match status" value="1"/>
</dbReference>
<comment type="catalytic activity">
    <reaction evidence="8">
        <text>(7R,8S)-7,8-diammoniononanoate + CO2 + ATP = (4R,5S)-dethiobiotin + ADP + phosphate + 3 H(+)</text>
        <dbReference type="Rhea" id="RHEA:15805"/>
        <dbReference type="ChEBI" id="CHEBI:15378"/>
        <dbReference type="ChEBI" id="CHEBI:16526"/>
        <dbReference type="ChEBI" id="CHEBI:30616"/>
        <dbReference type="ChEBI" id="CHEBI:43474"/>
        <dbReference type="ChEBI" id="CHEBI:149469"/>
        <dbReference type="ChEBI" id="CHEBI:149473"/>
        <dbReference type="ChEBI" id="CHEBI:456216"/>
        <dbReference type="EC" id="6.3.3.3"/>
    </reaction>
</comment>
<evidence type="ECO:0000256" key="4">
    <source>
        <dbReference type="ARBA" id="ARBA00022741"/>
    </source>
</evidence>
<keyword evidence="1 8" id="KW-0963">Cytoplasm</keyword>
<dbReference type="PIRSF" id="PIRSF006755">
    <property type="entry name" value="DTB_synth"/>
    <property type="match status" value="1"/>
</dbReference>
<organism evidence="9 10">
    <name type="scientific">Phocoenobacter atlanticus subsp. atlanticus</name>
    <dbReference type="NCBI Taxonomy" id="3061285"/>
    <lineage>
        <taxon>Bacteria</taxon>
        <taxon>Pseudomonadati</taxon>
        <taxon>Pseudomonadota</taxon>
        <taxon>Gammaproteobacteria</taxon>
        <taxon>Pasteurellales</taxon>
        <taxon>Pasteurellaceae</taxon>
        <taxon>Phocoenobacter</taxon>
        <taxon>Phocoenobacter atlanticus</taxon>
    </lineage>
</organism>
<dbReference type="GO" id="GO:0042803">
    <property type="term" value="F:protein homodimerization activity"/>
    <property type="evidence" value="ECO:0007669"/>
    <property type="project" value="UniProtKB-ARBA"/>
</dbReference>
<feature type="binding site" evidence="8">
    <location>
        <begin position="213"/>
        <end position="215"/>
    </location>
    <ligand>
        <name>ATP</name>
        <dbReference type="ChEBI" id="CHEBI:30616"/>
    </ligand>
</feature>
<evidence type="ECO:0000256" key="2">
    <source>
        <dbReference type="ARBA" id="ARBA00022598"/>
    </source>
</evidence>
<proteinExistence type="inferred from homology"/>
<comment type="caution">
    <text evidence="9">The sequence shown here is derived from an EMBL/GenBank/DDBJ whole genome shotgun (WGS) entry which is preliminary data.</text>
</comment>
<keyword evidence="4 8" id="KW-0547">Nucleotide-binding</keyword>
<evidence type="ECO:0000256" key="7">
    <source>
        <dbReference type="ARBA" id="ARBA00022842"/>
    </source>
</evidence>
<keyword evidence="10" id="KW-1185">Reference proteome</keyword>
<comment type="caution">
    <text evidence="8">Lacks conserved residue(s) required for the propagation of feature annotation.</text>
</comment>
<feature type="active site" evidence="8">
    <location>
        <position position="37"/>
    </location>
</feature>
<reference evidence="9 10" key="1">
    <citation type="journal article" date="2023" name="Front. Microbiol.">
        <title>Phylogeography and host specificity of Pasteurellaceae pathogenic to sea-farmed fish in the north-east Atlantic.</title>
        <authorList>
            <person name="Gulla S."/>
            <person name="Colquhoun D.J."/>
            <person name="Olsen A.B."/>
            <person name="Spilsberg B."/>
            <person name="Lagesen K."/>
            <person name="Aakesson C.P."/>
            <person name="Strom S."/>
            <person name="Manji F."/>
            <person name="Birkbeck T.H."/>
            <person name="Nilsen H.K."/>
        </authorList>
    </citation>
    <scope>NUCLEOTIDE SEQUENCE [LARGE SCALE GENOMIC DNA]</scope>
    <source>
        <strain evidence="9 10">NVIB3131</strain>
    </source>
</reference>
<feature type="binding site" evidence="8">
    <location>
        <position position="63"/>
    </location>
    <ligand>
        <name>ATP</name>
        <dbReference type="ChEBI" id="CHEBI:30616"/>
    </ligand>
</feature>
<dbReference type="EC" id="6.3.3.3" evidence="8"/>